<proteinExistence type="predicted"/>
<name>M1AXQ6_SOLTU</name>
<organism evidence="1 2">
    <name type="scientific">Solanum tuberosum</name>
    <name type="common">Potato</name>
    <dbReference type="NCBI Taxonomy" id="4113"/>
    <lineage>
        <taxon>Eukaryota</taxon>
        <taxon>Viridiplantae</taxon>
        <taxon>Streptophyta</taxon>
        <taxon>Embryophyta</taxon>
        <taxon>Tracheophyta</taxon>
        <taxon>Spermatophyta</taxon>
        <taxon>Magnoliopsida</taxon>
        <taxon>eudicotyledons</taxon>
        <taxon>Gunneridae</taxon>
        <taxon>Pentapetalae</taxon>
        <taxon>asterids</taxon>
        <taxon>lamiids</taxon>
        <taxon>Solanales</taxon>
        <taxon>Solanaceae</taxon>
        <taxon>Solanoideae</taxon>
        <taxon>Solaneae</taxon>
        <taxon>Solanum</taxon>
    </lineage>
</organism>
<evidence type="ECO:0000313" key="1">
    <source>
        <dbReference type="EnsemblPlants" id="PGSC0003DMT400032629"/>
    </source>
</evidence>
<dbReference type="InParanoid" id="M1AXQ6"/>
<dbReference type="PaxDb" id="4113-PGSC0003DMT400032629"/>
<dbReference type="AlphaFoldDB" id="M1AXQ6"/>
<accession>M1AXQ6</accession>
<dbReference type="Gramene" id="PGSC0003DMT400032629">
    <property type="protein sequence ID" value="PGSC0003DMT400032629"/>
    <property type="gene ID" value="PGSC0003DMG400012530"/>
</dbReference>
<reference evidence="1" key="2">
    <citation type="submission" date="2015-06" db="UniProtKB">
        <authorList>
            <consortium name="EnsemblPlants"/>
        </authorList>
    </citation>
    <scope>IDENTIFICATION</scope>
    <source>
        <strain evidence="1">DM1-3 516 R44</strain>
    </source>
</reference>
<dbReference type="HOGENOM" id="CLU_3110229_0_0_1"/>
<dbReference type="Proteomes" id="UP000011115">
    <property type="component" value="Unassembled WGS sequence"/>
</dbReference>
<sequence>MTLSSFNSIENYHSFNRCILLWASKPFRPLLFLTHLLQLLLNDGFQVSSTV</sequence>
<dbReference type="EnsemblPlants" id="PGSC0003DMT400032629">
    <property type="protein sequence ID" value="PGSC0003DMT400032629"/>
    <property type="gene ID" value="PGSC0003DMG400012530"/>
</dbReference>
<keyword evidence="2" id="KW-1185">Reference proteome</keyword>
<evidence type="ECO:0000313" key="2">
    <source>
        <dbReference type="Proteomes" id="UP000011115"/>
    </source>
</evidence>
<reference evidence="2" key="1">
    <citation type="journal article" date="2011" name="Nature">
        <title>Genome sequence and analysis of the tuber crop potato.</title>
        <authorList>
            <consortium name="The Potato Genome Sequencing Consortium"/>
        </authorList>
    </citation>
    <scope>NUCLEOTIDE SEQUENCE [LARGE SCALE GENOMIC DNA]</scope>
    <source>
        <strain evidence="2">cv. DM1-3 516 R44</strain>
    </source>
</reference>
<protein>
    <submittedName>
        <fullName evidence="1">Uncharacterized protein</fullName>
    </submittedName>
</protein>